<feature type="non-terminal residue" evidence="1">
    <location>
        <position position="436"/>
    </location>
</feature>
<evidence type="ECO:0000313" key="1">
    <source>
        <dbReference type="EMBL" id="CAJ0566347.1"/>
    </source>
</evidence>
<evidence type="ECO:0000313" key="2">
    <source>
        <dbReference type="Proteomes" id="UP001177023"/>
    </source>
</evidence>
<dbReference type="AlphaFoldDB" id="A0AA36FVC2"/>
<reference evidence="1" key="1">
    <citation type="submission" date="2023-06" db="EMBL/GenBank/DDBJ databases">
        <authorList>
            <person name="Delattre M."/>
        </authorList>
    </citation>
    <scope>NUCLEOTIDE SEQUENCE</scope>
    <source>
        <strain evidence="1">AF72</strain>
    </source>
</reference>
<organism evidence="1 2">
    <name type="scientific">Mesorhabditis spiculigera</name>
    <dbReference type="NCBI Taxonomy" id="96644"/>
    <lineage>
        <taxon>Eukaryota</taxon>
        <taxon>Metazoa</taxon>
        <taxon>Ecdysozoa</taxon>
        <taxon>Nematoda</taxon>
        <taxon>Chromadorea</taxon>
        <taxon>Rhabditida</taxon>
        <taxon>Rhabditina</taxon>
        <taxon>Rhabditomorpha</taxon>
        <taxon>Rhabditoidea</taxon>
        <taxon>Rhabditidae</taxon>
        <taxon>Mesorhabditinae</taxon>
        <taxon>Mesorhabditis</taxon>
    </lineage>
</organism>
<gene>
    <name evidence="1" type="ORF">MSPICULIGERA_LOCUS4955</name>
</gene>
<name>A0AA36FVC2_9BILA</name>
<comment type="caution">
    <text evidence="1">The sequence shown here is derived from an EMBL/GenBank/DDBJ whole genome shotgun (WGS) entry which is preliminary data.</text>
</comment>
<dbReference type="Proteomes" id="UP001177023">
    <property type="component" value="Unassembled WGS sequence"/>
</dbReference>
<keyword evidence="2" id="KW-1185">Reference proteome</keyword>
<dbReference type="EMBL" id="CATQJA010001222">
    <property type="protein sequence ID" value="CAJ0566347.1"/>
    <property type="molecule type" value="Genomic_DNA"/>
</dbReference>
<accession>A0AA36FVC2</accession>
<proteinExistence type="predicted"/>
<protein>
    <submittedName>
        <fullName evidence="1">Uncharacterized protein</fullName>
    </submittedName>
</protein>
<sequence length="436" mass="46654">MAATPPPVVARLVAEEKLTQQLNGALQAVYHTGTDIFYSSRLQGHLLLQVQQLRNENSIEESELLRAREDLPKVPSTEHVDMKHSRARSHRIEKVTRPTSEILGQILPQNGEGIQNSEFVTLMLEGAAAMALPITDVHALVAQIVISEQQKQERAVDTAKKLRSLAAQIEYANYKQHVCLDEIIDQATDALAKKEDLAYDHEKLARGQSMKIGRAMTTIQEIFGPIEVPAGPKLLNYRGPARIGDRLLRQIAQAQHAPEEHVYADRGVGAGAVPGQDGNGGAAGGGVAANGGAAGGGGAEPPQQNGGGLVRAAGAAVALPGQTVDGGGGGAAEGCQKHPRLHPPAHDQLDVPGHPGIRFVPLEESGRSLDQLTCHATTLPQNWTHMSWPKLLTTRIKLLGPARRASLADLDRPTVQPSIPLLYCAVFAFSRVHDKN</sequence>